<organism evidence="1 2">
    <name type="scientific">Lentinus tigrinus ALCF2SS1-6</name>
    <dbReference type="NCBI Taxonomy" id="1328759"/>
    <lineage>
        <taxon>Eukaryota</taxon>
        <taxon>Fungi</taxon>
        <taxon>Dikarya</taxon>
        <taxon>Basidiomycota</taxon>
        <taxon>Agaricomycotina</taxon>
        <taxon>Agaricomycetes</taxon>
        <taxon>Polyporales</taxon>
        <taxon>Polyporaceae</taxon>
        <taxon>Lentinus</taxon>
    </lineage>
</organism>
<dbReference type="Proteomes" id="UP000313359">
    <property type="component" value="Unassembled WGS sequence"/>
</dbReference>
<accession>A0A5C2SAX1</accession>
<dbReference type="EMBL" id="ML122266">
    <property type="protein sequence ID" value="RPD60284.1"/>
    <property type="molecule type" value="Genomic_DNA"/>
</dbReference>
<evidence type="ECO:0000313" key="1">
    <source>
        <dbReference type="EMBL" id="RPD60284.1"/>
    </source>
</evidence>
<keyword evidence="2" id="KW-1185">Reference proteome</keyword>
<evidence type="ECO:0000313" key="2">
    <source>
        <dbReference type="Proteomes" id="UP000313359"/>
    </source>
</evidence>
<reference evidence="1" key="1">
    <citation type="journal article" date="2018" name="Genome Biol. Evol.">
        <title>Genomics and development of Lentinus tigrinus, a white-rot wood-decaying mushroom with dimorphic fruiting bodies.</title>
        <authorList>
            <person name="Wu B."/>
            <person name="Xu Z."/>
            <person name="Knudson A."/>
            <person name="Carlson A."/>
            <person name="Chen N."/>
            <person name="Kovaka S."/>
            <person name="LaButti K."/>
            <person name="Lipzen A."/>
            <person name="Pennachio C."/>
            <person name="Riley R."/>
            <person name="Schakwitz W."/>
            <person name="Umezawa K."/>
            <person name="Ohm R.A."/>
            <person name="Grigoriev I.V."/>
            <person name="Nagy L.G."/>
            <person name="Gibbons J."/>
            <person name="Hibbett D."/>
        </authorList>
    </citation>
    <scope>NUCLEOTIDE SEQUENCE [LARGE SCALE GENOMIC DNA]</scope>
    <source>
        <strain evidence="1">ALCF2SS1-6</strain>
    </source>
</reference>
<name>A0A5C2SAX1_9APHY</name>
<protein>
    <submittedName>
        <fullName evidence="1">Uncharacterized protein</fullName>
    </submittedName>
</protein>
<gene>
    <name evidence="1" type="ORF">L227DRAFT_97612</name>
</gene>
<sequence length="200" mass="22512">MSSRAACAQVAHEYYDGIAAPLYSCSLHWDVLFDPSPAEPEGGNAFSDELRERLGPEGKVKLLFKAEQEDLDWEAWVSCDATVLALTRAVVASVREEILPQALYKGHTFKHRALERMKKAGMNRIRNAELLKGGIHEFAQLFRGLKLNEGTESVPEYFVIITPGTHVGQYQSWAQSEMYSTVTRRTSDPVCTDLLWRDCC</sequence>
<dbReference type="AlphaFoldDB" id="A0A5C2SAX1"/>
<proteinExistence type="predicted"/>